<proteinExistence type="predicted"/>
<evidence type="ECO:0000256" key="1">
    <source>
        <dbReference type="SAM" id="MobiDB-lite"/>
    </source>
</evidence>
<gene>
    <name evidence="2" type="ORF">PCOR1329_LOCUS47456</name>
</gene>
<sequence length="810" mass="89279">MKRWASRPRSWAASAAAGDPAPVVRPVAPLALPATAPQRQRKKRKRAAAAPLPEATTDDQHLIDSASQTLRGARAPASAHVDQEVRRAVRLQAGRTLPALQRLMSCNLPRHPLALNTGGDLSPAAGLTATLAGEEVYIASTFTFRGFPKCDCAVVAVKSGPCSSTHAVGPWQTCLASQLTDVKYKFHAEMGHAAATGHAVAPREARDMGRSSQMAAVIWDHPSPVELDIRSWTCRTCHGGGGFSEPSAGASAEGRYFAPAPEDAQRSHPGTLCYSGGKDGGMTYFTSRWLAHYLTVLYECMNFRAARRRMVDVLLATALPGSAAEYRIMNLLESLPKSSQLRGIACQAFSALVKRRVHEQQQHLFAYSGQGIRLDGYFKVAKIVMTWNSETRRWERGKYTCLLGFCGSDGAPLQPAVPARGEAWADIEAALRPLLRSIIAGRLAAGLSLEESIPVFVSTDGFGKHRLKLRGLLRDVTQQVRLQPEGVTPRGPVERVEAVGADQRPSDRLTCVAGEPRHNVIRFRPLVSPRADDGRNLLRDHEDLLNRLSAPKRPERCSRESRLSARVPRLSAAGRALLKKTTEMSAKAFESYLPPAPSAAASAAKTFLASPAVARATAVWDSVCSAQPPRPALARLARRFGVDAAETRGYWNFDNKKEFKREARMIQDCYAGGGQLTRPRRGLNRTHGDAEVKGRKSAWTRKTSAHYRRLVKPLCLQGLFRWRRCALALHRAGYPVHSGAIPVERHWMQFRSYFPESTKWMRVDLFDLFSGLSMLRYNWCHFNKPWIPAWAGQDPVLHQKAMMHQLMAAA</sequence>
<feature type="region of interest" description="Disordered" evidence="1">
    <location>
        <begin position="1"/>
        <end position="62"/>
    </location>
</feature>
<evidence type="ECO:0000313" key="3">
    <source>
        <dbReference type="Proteomes" id="UP001189429"/>
    </source>
</evidence>
<accession>A0ABN9UCZ6</accession>
<protein>
    <submittedName>
        <fullName evidence="2">Uncharacterized protein</fullName>
    </submittedName>
</protein>
<comment type="caution">
    <text evidence="2">The sequence shown here is derived from an EMBL/GenBank/DDBJ whole genome shotgun (WGS) entry which is preliminary data.</text>
</comment>
<evidence type="ECO:0000313" key="2">
    <source>
        <dbReference type="EMBL" id="CAK0857302.1"/>
    </source>
</evidence>
<feature type="compositionally biased region" description="Low complexity" evidence="1">
    <location>
        <begin position="7"/>
        <end position="38"/>
    </location>
</feature>
<feature type="non-terminal residue" evidence="2">
    <location>
        <position position="810"/>
    </location>
</feature>
<keyword evidence="3" id="KW-1185">Reference proteome</keyword>
<name>A0ABN9UCZ6_9DINO</name>
<dbReference type="EMBL" id="CAUYUJ010015719">
    <property type="protein sequence ID" value="CAK0857302.1"/>
    <property type="molecule type" value="Genomic_DNA"/>
</dbReference>
<dbReference type="Proteomes" id="UP001189429">
    <property type="component" value="Unassembled WGS sequence"/>
</dbReference>
<reference evidence="2" key="1">
    <citation type="submission" date="2023-10" db="EMBL/GenBank/DDBJ databases">
        <authorList>
            <person name="Chen Y."/>
            <person name="Shah S."/>
            <person name="Dougan E. K."/>
            <person name="Thang M."/>
            <person name="Chan C."/>
        </authorList>
    </citation>
    <scope>NUCLEOTIDE SEQUENCE [LARGE SCALE GENOMIC DNA]</scope>
</reference>
<organism evidence="2 3">
    <name type="scientific">Prorocentrum cordatum</name>
    <dbReference type="NCBI Taxonomy" id="2364126"/>
    <lineage>
        <taxon>Eukaryota</taxon>
        <taxon>Sar</taxon>
        <taxon>Alveolata</taxon>
        <taxon>Dinophyceae</taxon>
        <taxon>Prorocentrales</taxon>
        <taxon>Prorocentraceae</taxon>
        <taxon>Prorocentrum</taxon>
    </lineage>
</organism>